<feature type="compositionally biased region" description="Pro residues" evidence="3">
    <location>
        <begin position="60"/>
        <end position="75"/>
    </location>
</feature>
<evidence type="ECO:0000313" key="5">
    <source>
        <dbReference type="Proteomes" id="UP000324705"/>
    </source>
</evidence>
<sequence>MAEFENNIERELHSGKRTSSSRWTSIQGNIPSELPGLYYDPEKNRYFPTKGRIPGAATRPPRPPPPPAEPSPPPTARRKRARQSELLHAREMYGGGVIFSKNNKSTFKQQCQYTQASQPMVLIRASLLLQLSLSFRAIYADTIALLGRFGSTKAQP</sequence>
<organism evidence="4 5">
    <name type="scientific">Triticum turgidum subsp. durum</name>
    <name type="common">Durum wheat</name>
    <name type="synonym">Triticum durum</name>
    <dbReference type="NCBI Taxonomy" id="4567"/>
    <lineage>
        <taxon>Eukaryota</taxon>
        <taxon>Viridiplantae</taxon>
        <taxon>Streptophyta</taxon>
        <taxon>Embryophyta</taxon>
        <taxon>Tracheophyta</taxon>
        <taxon>Spermatophyta</taxon>
        <taxon>Magnoliopsida</taxon>
        <taxon>Liliopsida</taxon>
        <taxon>Poales</taxon>
        <taxon>Poaceae</taxon>
        <taxon>BOP clade</taxon>
        <taxon>Pooideae</taxon>
        <taxon>Triticodae</taxon>
        <taxon>Triticeae</taxon>
        <taxon>Triticinae</taxon>
        <taxon>Triticum</taxon>
    </lineage>
</organism>
<reference evidence="4 5" key="1">
    <citation type="submission" date="2017-09" db="EMBL/GenBank/DDBJ databases">
        <authorList>
            <consortium name="International Durum Wheat Genome Sequencing Consortium (IDWGSC)"/>
            <person name="Milanesi L."/>
        </authorList>
    </citation>
    <scope>NUCLEOTIDE SEQUENCE [LARGE SCALE GENOMIC DNA]</scope>
    <source>
        <strain evidence="5">cv. Svevo</strain>
    </source>
</reference>
<proteinExistence type="predicted"/>
<dbReference type="AlphaFoldDB" id="A0A9R1RMA0"/>
<dbReference type="EMBL" id="LT934114">
    <property type="protein sequence ID" value="VAH46562.1"/>
    <property type="molecule type" value="Genomic_DNA"/>
</dbReference>
<keyword evidence="5" id="KW-1185">Reference proteome</keyword>
<evidence type="ECO:0000256" key="2">
    <source>
        <dbReference type="ARBA" id="ARBA00022737"/>
    </source>
</evidence>
<evidence type="ECO:0000256" key="1">
    <source>
        <dbReference type="ARBA" id="ARBA00022574"/>
    </source>
</evidence>
<gene>
    <name evidence="4" type="ORF">TRITD_2Bv1G128520</name>
</gene>
<keyword evidence="1" id="KW-0853">WD repeat</keyword>
<keyword evidence="2" id="KW-0677">Repeat</keyword>
<feature type="region of interest" description="Disordered" evidence="3">
    <location>
        <begin position="1"/>
        <end position="83"/>
    </location>
</feature>
<dbReference type="Proteomes" id="UP000324705">
    <property type="component" value="Chromosome 2B"/>
</dbReference>
<evidence type="ECO:0000256" key="3">
    <source>
        <dbReference type="SAM" id="MobiDB-lite"/>
    </source>
</evidence>
<dbReference type="PANTHER" id="PTHR44472">
    <property type="entry name" value="DDB1- AND CUL4-ASSOCIATED FACTOR 4-RELATED"/>
    <property type="match status" value="1"/>
</dbReference>
<protein>
    <submittedName>
        <fullName evidence="4">Uncharacterized protein</fullName>
    </submittedName>
</protein>
<feature type="compositionally biased region" description="Polar residues" evidence="3">
    <location>
        <begin position="17"/>
        <end position="30"/>
    </location>
</feature>
<name>A0A9R1RMA0_TRITD</name>
<dbReference type="Gramene" id="TRITD2Bv1G128520.1">
    <property type="protein sequence ID" value="TRITD2Bv1G128520.1"/>
    <property type="gene ID" value="TRITD2Bv1G128520"/>
</dbReference>
<dbReference type="InterPro" id="IPR052254">
    <property type="entry name" value="CUL4-DDB1_E3_ligase_receptor"/>
</dbReference>
<evidence type="ECO:0000313" key="4">
    <source>
        <dbReference type="EMBL" id="VAH46562.1"/>
    </source>
</evidence>
<dbReference type="PANTHER" id="PTHR44472:SF1">
    <property type="entry name" value="DDB1 AND CUL4 ASSOCIATED FACTOR 4"/>
    <property type="match status" value="1"/>
</dbReference>
<accession>A0A9R1RMA0</accession>